<evidence type="ECO:0000313" key="13">
    <source>
        <dbReference type="EMBL" id="KAF2755460.1"/>
    </source>
</evidence>
<comment type="similarity">
    <text evidence="2 10">Belongs to the glycosyl hydrolase 5 (cellulase A) family.</text>
</comment>
<dbReference type="InterPro" id="IPR017853">
    <property type="entry name" value="GH"/>
</dbReference>
<reference evidence="13" key="1">
    <citation type="journal article" date="2020" name="Stud. Mycol.">
        <title>101 Dothideomycetes genomes: a test case for predicting lifestyles and emergence of pathogens.</title>
        <authorList>
            <person name="Haridas S."/>
            <person name="Albert R."/>
            <person name="Binder M."/>
            <person name="Bloem J."/>
            <person name="Labutti K."/>
            <person name="Salamov A."/>
            <person name="Andreopoulos B."/>
            <person name="Baker S."/>
            <person name="Barry K."/>
            <person name="Bills G."/>
            <person name="Bluhm B."/>
            <person name="Cannon C."/>
            <person name="Castanera R."/>
            <person name="Culley D."/>
            <person name="Daum C."/>
            <person name="Ezra D."/>
            <person name="Gonzalez J."/>
            <person name="Henrissat B."/>
            <person name="Kuo A."/>
            <person name="Liang C."/>
            <person name="Lipzen A."/>
            <person name="Lutzoni F."/>
            <person name="Magnuson J."/>
            <person name="Mondo S."/>
            <person name="Nolan M."/>
            <person name="Ohm R."/>
            <person name="Pangilinan J."/>
            <person name="Park H.-J."/>
            <person name="Ramirez L."/>
            <person name="Alfaro M."/>
            <person name="Sun H."/>
            <person name="Tritt A."/>
            <person name="Yoshinaga Y."/>
            <person name="Zwiers L.-H."/>
            <person name="Turgeon B."/>
            <person name="Goodwin S."/>
            <person name="Spatafora J."/>
            <person name="Crous P."/>
            <person name="Grigoriev I."/>
        </authorList>
    </citation>
    <scope>NUCLEOTIDE SEQUENCE</scope>
    <source>
        <strain evidence="13">CBS 121739</strain>
    </source>
</reference>
<feature type="domain" description="Glycoside hydrolase family 5" evidence="12">
    <location>
        <begin position="84"/>
        <end position="237"/>
    </location>
</feature>
<evidence type="ECO:0000256" key="2">
    <source>
        <dbReference type="ARBA" id="ARBA00005641"/>
    </source>
</evidence>
<dbReference type="GO" id="GO:0009986">
    <property type="term" value="C:cell surface"/>
    <property type="evidence" value="ECO:0007669"/>
    <property type="project" value="TreeGrafter"/>
</dbReference>
<dbReference type="OrthoDB" id="62120at2759"/>
<dbReference type="Pfam" id="PF00150">
    <property type="entry name" value="Cellulase"/>
    <property type="match status" value="1"/>
</dbReference>
<keyword evidence="14" id="KW-1185">Reference proteome</keyword>
<feature type="signal peptide" evidence="11">
    <location>
        <begin position="1"/>
        <end position="20"/>
    </location>
</feature>
<accession>A0A6A6W0K2</accession>
<dbReference type="EMBL" id="ML996577">
    <property type="protein sequence ID" value="KAF2755460.1"/>
    <property type="molecule type" value="Genomic_DNA"/>
</dbReference>
<evidence type="ECO:0000256" key="10">
    <source>
        <dbReference type="RuleBase" id="RU361153"/>
    </source>
</evidence>
<dbReference type="EC" id="3.2.1.58" evidence="9"/>
<feature type="chain" id="PRO_5025358185" description="glucan 1,3-beta-glucosidase" evidence="11">
    <location>
        <begin position="21"/>
        <end position="412"/>
    </location>
</feature>
<dbReference type="RefSeq" id="XP_033597911.1">
    <property type="nucleotide sequence ID" value="XM_033738945.1"/>
</dbReference>
<evidence type="ECO:0000256" key="11">
    <source>
        <dbReference type="SAM" id="SignalP"/>
    </source>
</evidence>
<comment type="subcellular location">
    <subcellularLocation>
        <location evidence="1">Secreted</location>
    </subcellularLocation>
</comment>
<evidence type="ECO:0000256" key="7">
    <source>
        <dbReference type="ARBA" id="ARBA00023316"/>
    </source>
</evidence>
<evidence type="ECO:0000259" key="12">
    <source>
        <dbReference type="Pfam" id="PF00150"/>
    </source>
</evidence>
<sequence>MVSRLLSTLAVALFASSSIAAPTEKRQGSLKFDYNNQKVRGVNLGGWFVLEPWITPSMFNDWADGNSVKDEYTLTRTLGYDEAYRRLSAHWNSWITQDDFSQIAKAGLNHVRIPIGYWAVQKQDGDPYVQGAYQKLGEALDWAQAAGLKVMIDLHGAPESQNGFDNSGRLGAIGWTQGNTIATTISVLNKIRDDHANHPAVSAIELLNEPLGPNLNMDTVRQFYMDGWGNLRDNNVAITFHDAFQGVTSWGNWGSGMWNLLLDTHHYEIFDQSQVSMDPNAHIATACDFGRQMASTGKWTIAGEFTGGITDCAKWLNGLGKGARYDGTLAGSSHVGSCDGKYTGTVAGLSNDDKYNIGRFIEAQLDAYEKATGWIFWTWKTESAPEWDMQDLLANGLFPQPLTARKYPGQCG</sequence>
<gene>
    <name evidence="13" type="ORF">EJ05DRAFT_102110</name>
</gene>
<evidence type="ECO:0000256" key="1">
    <source>
        <dbReference type="ARBA" id="ARBA00004613"/>
    </source>
</evidence>
<protein>
    <recommendedName>
        <fullName evidence="9">glucan 1,3-beta-glucosidase</fullName>
        <ecNumber evidence="9">3.2.1.58</ecNumber>
    </recommendedName>
</protein>
<dbReference type="InterPro" id="IPR050386">
    <property type="entry name" value="Glycosyl_hydrolase_5"/>
</dbReference>
<dbReference type="GO" id="GO:0005576">
    <property type="term" value="C:extracellular region"/>
    <property type="evidence" value="ECO:0007669"/>
    <property type="project" value="UniProtKB-SubCell"/>
</dbReference>
<name>A0A6A6W0K2_9PEZI</name>
<evidence type="ECO:0000313" key="14">
    <source>
        <dbReference type="Proteomes" id="UP000799437"/>
    </source>
</evidence>
<evidence type="ECO:0000256" key="5">
    <source>
        <dbReference type="ARBA" id="ARBA00022801"/>
    </source>
</evidence>
<evidence type="ECO:0000256" key="8">
    <source>
        <dbReference type="ARBA" id="ARBA00036824"/>
    </source>
</evidence>
<keyword evidence="7" id="KW-0961">Cell wall biogenesis/degradation</keyword>
<organism evidence="13 14">
    <name type="scientific">Pseudovirgaria hyperparasitica</name>
    <dbReference type="NCBI Taxonomy" id="470096"/>
    <lineage>
        <taxon>Eukaryota</taxon>
        <taxon>Fungi</taxon>
        <taxon>Dikarya</taxon>
        <taxon>Ascomycota</taxon>
        <taxon>Pezizomycotina</taxon>
        <taxon>Dothideomycetes</taxon>
        <taxon>Dothideomycetes incertae sedis</taxon>
        <taxon>Acrospermales</taxon>
        <taxon>Acrospermaceae</taxon>
        <taxon>Pseudovirgaria</taxon>
    </lineage>
</organism>
<evidence type="ECO:0000256" key="4">
    <source>
        <dbReference type="ARBA" id="ARBA00022729"/>
    </source>
</evidence>
<keyword evidence="5 10" id="KW-0378">Hydrolase</keyword>
<evidence type="ECO:0000256" key="3">
    <source>
        <dbReference type="ARBA" id="ARBA00022525"/>
    </source>
</evidence>
<keyword evidence="6 10" id="KW-0326">Glycosidase</keyword>
<dbReference type="GO" id="GO:0009251">
    <property type="term" value="P:glucan catabolic process"/>
    <property type="evidence" value="ECO:0007669"/>
    <property type="project" value="TreeGrafter"/>
</dbReference>
<dbReference type="GO" id="GO:0004338">
    <property type="term" value="F:glucan exo-1,3-beta-glucosidase activity"/>
    <property type="evidence" value="ECO:0007669"/>
    <property type="project" value="UniProtKB-EC"/>
</dbReference>
<dbReference type="FunFam" id="3.20.20.80:FF:000033">
    <property type="entry name" value="Glucan 1,3-beta-glucosidase A"/>
    <property type="match status" value="1"/>
</dbReference>
<comment type="catalytic activity">
    <reaction evidence="8">
        <text>Successive hydrolysis of beta-D-glucose units from the non-reducing ends of (1-&gt;3)-beta-D-glucans, releasing alpha-glucose.</text>
        <dbReference type="EC" id="3.2.1.58"/>
    </reaction>
</comment>
<keyword evidence="3" id="KW-0964">Secreted</keyword>
<proteinExistence type="inferred from homology"/>
<dbReference type="Proteomes" id="UP000799437">
    <property type="component" value="Unassembled WGS sequence"/>
</dbReference>
<dbReference type="AlphaFoldDB" id="A0A6A6W0K2"/>
<dbReference type="GO" id="GO:0071555">
    <property type="term" value="P:cell wall organization"/>
    <property type="evidence" value="ECO:0007669"/>
    <property type="project" value="UniProtKB-KW"/>
</dbReference>
<keyword evidence="4 11" id="KW-0732">Signal</keyword>
<dbReference type="GeneID" id="54479999"/>
<dbReference type="PANTHER" id="PTHR31297">
    <property type="entry name" value="GLUCAN ENDO-1,6-BETA-GLUCOSIDASE B"/>
    <property type="match status" value="1"/>
</dbReference>
<evidence type="ECO:0000256" key="6">
    <source>
        <dbReference type="ARBA" id="ARBA00023295"/>
    </source>
</evidence>
<dbReference type="PANTHER" id="PTHR31297:SF1">
    <property type="entry name" value="GLUCAN 1,3-BETA-GLUCOSIDASE I_II-RELATED"/>
    <property type="match status" value="1"/>
</dbReference>
<dbReference type="SUPFAM" id="SSF51445">
    <property type="entry name" value="(Trans)glycosidases"/>
    <property type="match status" value="1"/>
</dbReference>
<dbReference type="Gene3D" id="3.20.20.80">
    <property type="entry name" value="Glycosidases"/>
    <property type="match status" value="1"/>
</dbReference>
<evidence type="ECO:0000256" key="9">
    <source>
        <dbReference type="ARBA" id="ARBA00038929"/>
    </source>
</evidence>
<dbReference type="InterPro" id="IPR001547">
    <property type="entry name" value="Glyco_hydro_5"/>
</dbReference>